<accession>A0A2M6WGV7</accession>
<name>A0A2M6WGV7_9BACT</name>
<feature type="domain" description="DUF5678" evidence="2">
    <location>
        <begin position="19"/>
        <end position="62"/>
    </location>
</feature>
<protein>
    <recommendedName>
        <fullName evidence="2">DUF5678 domain-containing protein</fullName>
    </recommendedName>
</protein>
<comment type="caution">
    <text evidence="3">The sequence shown here is derived from an EMBL/GenBank/DDBJ whole genome shotgun (WGS) entry which is preliminary data.</text>
</comment>
<sequence length="70" mass="8187">MSEINIKKINLEKLDRELERLQEKWVAISEENKIVASGKTYNEALKNIKPEMKEKTIFLKIPPLNYSISP</sequence>
<dbReference type="EMBL" id="PFBA01000035">
    <property type="protein sequence ID" value="PIT92015.1"/>
    <property type="molecule type" value="Genomic_DNA"/>
</dbReference>
<dbReference type="AlphaFoldDB" id="A0A2M6WGV7"/>
<evidence type="ECO:0000313" key="3">
    <source>
        <dbReference type="EMBL" id="PIT92015.1"/>
    </source>
</evidence>
<organism evidence="3 4">
    <name type="scientific">Candidatus Harrisonbacteria bacterium CG10_big_fil_rev_8_21_14_0_10_42_17</name>
    <dbReference type="NCBI Taxonomy" id="1974584"/>
    <lineage>
        <taxon>Bacteria</taxon>
        <taxon>Candidatus Harrisoniibacteriota</taxon>
    </lineage>
</organism>
<feature type="coiled-coil region" evidence="1">
    <location>
        <begin position="4"/>
        <end position="31"/>
    </location>
</feature>
<evidence type="ECO:0000313" key="4">
    <source>
        <dbReference type="Proteomes" id="UP000228635"/>
    </source>
</evidence>
<gene>
    <name evidence="3" type="ORF">COU08_04130</name>
</gene>
<dbReference type="InterPro" id="IPR043734">
    <property type="entry name" value="DUF5678"/>
</dbReference>
<keyword evidence="1" id="KW-0175">Coiled coil</keyword>
<evidence type="ECO:0000256" key="1">
    <source>
        <dbReference type="SAM" id="Coils"/>
    </source>
</evidence>
<dbReference type="Pfam" id="PF18929">
    <property type="entry name" value="DUF5678"/>
    <property type="match status" value="1"/>
</dbReference>
<proteinExistence type="predicted"/>
<evidence type="ECO:0000259" key="2">
    <source>
        <dbReference type="Pfam" id="PF18929"/>
    </source>
</evidence>
<dbReference type="Proteomes" id="UP000228635">
    <property type="component" value="Unassembled WGS sequence"/>
</dbReference>
<reference evidence="4" key="1">
    <citation type="submission" date="2017-09" db="EMBL/GenBank/DDBJ databases">
        <title>Depth-based differentiation of microbial function through sediment-hosted aquifers and enrichment of novel symbionts in the deep terrestrial subsurface.</title>
        <authorList>
            <person name="Probst A.J."/>
            <person name="Ladd B."/>
            <person name="Jarett J.K."/>
            <person name="Geller-Mcgrath D.E."/>
            <person name="Sieber C.M.K."/>
            <person name="Emerson J.B."/>
            <person name="Anantharaman K."/>
            <person name="Thomas B.C."/>
            <person name="Malmstrom R."/>
            <person name="Stieglmeier M."/>
            <person name="Klingl A."/>
            <person name="Woyke T."/>
            <person name="Ryan C.M."/>
            <person name="Banfield J.F."/>
        </authorList>
    </citation>
    <scope>NUCLEOTIDE SEQUENCE [LARGE SCALE GENOMIC DNA]</scope>
</reference>